<proteinExistence type="inferred from homology"/>
<comment type="subunit">
    <text evidence="14">Component of the phagocyte NADPH oxidase core complex/cytochrome b558 complex, composed of CYBB (heavy chain (beta)) and CYBA (light chain (alpha)). Component of the phagocyte NADPH oxidase complex composed of an obligatory core heterodimer formed by the membrane proteins CYBA and CYBB and the cytosolic regulatory subunits NCF1/p47-phox, NCF2/p67-phox, NCF4/p40-phox and the small GTPase RAC1 or RAC2. Interacts with NCF1 (via SH3 domain). Interacts with SH3PXD2A. Interacts with DUOX1, DUOX2 and TPO. Interacts with NOX4; this interaction mediates superoxide generation. Interacts with calprotectin (S100A8/9). Interacts with GBP7. Interacts with NOXO1. Forms a heterodimer with NOX3 and is essential for activity and cell membrane localization of NOX3. Interacts with NOX1.</text>
</comment>
<evidence type="ECO:0000256" key="16">
    <source>
        <dbReference type="SAM" id="Phobius"/>
    </source>
</evidence>
<comment type="caution">
    <text evidence="17">The sequence shown here is derived from an EMBL/GenBank/DDBJ whole genome shotgun (WGS) entry which is preliminary data.</text>
</comment>
<feature type="region of interest" description="Disordered" evidence="15">
    <location>
        <begin position="112"/>
        <end position="147"/>
    </location>
</feature>
<evidence type="ECO:0000313" key="18">
    <source>
        <dbReference type="Proteomes" id="UP001249851"/>
    </source>
</evidence>
<evidence type="ECO:0000256" key="10">
    <source>
        <dbReference type="ARBA" id="ARBA00031067"/>
    </source>
</evidence>
<dbReference type="GO" id="GO:0005886">
    <property type="term" value="C:plasma membrane"/>
    <property type="evidence" value="ECO:0007669"/>
    <property type="project" value="UniProtKB-SubCell"/>
</dbReference>
<evidence type="ECO:0000256" key="4">
    <source>
        <dbReference type="ARBA" id="ARBA00022475"/>
    </source>
</evidence>
<organism evidence="17 18">
    <name type="scientific">Acropora cervicornis</name>
    <name type="common">Staghorn coral</name>
    <dbReference type="NCBI Taxonomy" id="6130"/>
    <lineage>
        <taxon>Eukaryota</taxon>
        <taxon>Metazoa</taxon>
        <taxon>Cnidaria</taxon>
        <taxon>Anthozoa</taxon>
        <taxon>Hexacorallia</taxon>
        <taxon>Scleractinia</taxon>
        <taxon>Astrocoeniina</taxon>
        <taxon>Acroporidae</taxon>
        <taxon>Acropora</taxon>
    </lineage>
</organism>
<evidence type="ECO:0000256" key="7">
    <source>
        <dbReference type="ARBA" id="ARBA00023136"/>
    </source>
</evidence>
<dbReference type="InterPro" id="IPR007732">
    <property type="entry name" value="Cyt_b558_asu"/>
</dbReference>
<sequence length="147" mass="16217">MGATEWAMWANEQGVIASVVLIIGGILGTAAQFTHWGLGVLVLLIEYPRGKRDKGKKTLERWHQTPFTKAAVPPFFFLSTVLGGASLFFTSLIYFRAAISGETWKPCLPDEKADKFANKATEPPKQPPPRGPRPQSMDNLAFDNSRV</sequence>
<evidence type="ECO:0000256" key="9">
    <source>
        <dbReference type="ARBA" id="ARBA00030298"/>
    </source>
</evidence>
<evidence type="ECO:0000256" key="13">
    <source>
        <dbReference type="ARBA" id="ARBA00033347"/>
    </source>
</evidence>
<protein>
    <recommendedName>
        <fullName evidence="3">Cytochrome b-245 light chain</fullName>
    </recommendedName>
    <alternativeName>
        <fullName evidence="11">Cytochrome b(558) alpha chain</fullName>
    </alternativeName>
    <alternativeName>
        <fullName evidence="10">Cytochrome b558 subunit alpha</fullName>
    </alternativeName>
    <alternativeName>
        <fullName evidence="13">Neutrophil cytochrome b 22 kDa polypeptide</fullName>
    </alternativeName>
    <alternativeName>
        <fullName evidence="12">Superoxide-generating NADPH oxidase light chain subunit</fullName>
    </alternativeName>
    <alternativeName>
        <fullName evidence="8">p22 phagocyte B-cytochrome</fullName>
    </alternativeName>
    <alternativeName>
        <fullName evidence="9">p22-phox</fullName>
    </alternativeName>
</protein>
<evidence type="ECO:0000256" key="11">
    <source>
        <dbReference type="ARBA" id="ARBA00031995"/>
    </source>
</evidence>
<dbReference type="PANTHER" id="PTHR15168:SF0">
    <property type="entry name" value="CYTOCHROME B-245 LIGHT CHAIN"/>
    <property type="match status" value="1"/>
</dbReference>
<evidence type="ECO:0000256" key="8">
    <source>
        <dbReference type="ARBA" id="ARBA00030106"/>
    </source>
</evidence>
<evidence type="ECO:0000256" key="6">
    <source>
        <dbReference type="ARBA" id="ARBA00022989"/>
    </source>
</evidence>
<name>A0AAD9PX51_ACRCE</name>
<evidence type="ECO:0000256" key="15">
    <source>
        <dbReference type="SAM" id="MobiDB-lite"/>
    </source>
</evidence>
<gene>
    <name evidence="17" type="ORF">P5673_028879</name>
</gene>
<keyword evidence="18" id="KW-1185">Reference proteome</keyword>
<feature type="transmembrane region" description="Helical" evidence="16">
    <location>
        <begin position="15"/>
        <end position="45"/>
    </location>
</feature>
<evidence type="ECO:0000256" key="14">
    <source>
        <dbReference type="ARBA" id="ARBA00050017"/>
    </source>
</evidence>
<evidence type="ECO:0000256" key="5">
    <source>
        <dbReference type="ARBA" id="ARBA00022692"/>
    </source>
</evidence>
<keyword evidence="4" id="KW-1003">Cell membrane</keyword>
<keyword evidence="7 16" id="KW-0472">Membrane</keyword>
<dbReference type="AlphaFoldDB" id="A0AAD9PX51"/>
<reference evidence="17" key="2">
    <citation type="journal article" date="2023" name="Science">
        <title>Genomic signatures of disease resistance in endangered staghorn corals.</title>
        <authorList>
            <person name="Vollmer S.V."/>
            <person name="Selwyn J.D."/>
            <person name="Despard B.A."/>
            <person name="Roesel C.L."/>
        </authorList>
    </citation>
    <scope>NUCLEOTIDE SEQUENCE</scope>
    <source>
        <strain evidence="17">K2</strain>
    </source>
</reference>
<feature type="transmembrane region" description="Helical" evidence="16">
    <location>
        <begin position="66"/>
        <end position="95"/>
    </location>
</feature>
<comment type="similarity">
    <text evidence="2">Belongs to the p22phox family.</text>
</comment>
<keyword evidence="5 16" id="KW-0812">Transmembrane</keyword>
<evidence type="ECO:0000313" key="17">
    <source>
        <dbReference type="EMBL" id="KAK2550509.1"/>
    </source>
</evidence>
<keyword evidence="6 16" id="KW-1133">Transmembrane helix</keyword>
<evidence type="ECO:0000256" key="1">
    <source>
        <dbReference type="ARBA" id="ARBA00004236"/>
    </source>
</evidence>
<dbReference type="PANTHER" id="PTHR15168">
    <property type="entry name" value="CYTOCHROME B-245 LIGHT CHAIN"/>
    <property type="match status" value="1"/>
</dbReference>
<dbReference type="Proteomes" id="UP001249851">
    <property type="component" value="Unassembled WGS sequence"/>
</dbReference>
<comment type="subcellular location">
    <subcellularLocation>
        <location evidence="1">Cell membrane</location>
    </subcellularLocation>
</comment>
<dbReference type="EMBL" id="JARQWQ010000110">
    <property type="protein sequence ID" value="KAK2550509.1"/>
    <property type="molecule type" value="Genomic_DNA"/>
</dbReference>
<accession>A0AAD9PX51</accession>
<evidence type="ECO:0000256" key="3">
    <source>
        <dbReference type="ARBA" id="ARBA00017733"/>
    </source>
</evidence>
<evidence type="ECO:0000256" key="12">
    <source>
        <dbReference type="ARBA" id="ARBA00032067"/>
    </source>
</evidence>
<dbReference type="GO" id="GO:0020037">
    <property type="term" value="F:heme binding"/>
    <property type="evidence" value="ECO:0007669"/>
    <property type="project" value="InterPro"/>
</dbReference>
<dbReference type="Pfam" id="PF05038">
    <property type="entry name" value="Cytochrom_B558a"/>
    <property type="match status" value="2"/>
</dbReference>
<evidence type="ECO:0000256" key="2">
    <source>
        <dbReference type="ARBA" id="ARBA00010590"/>
    </source>
</evidence>
<reference evidence="17" key="1">
    <citation type="journal article" date="2023" name="G3 (Bethesda)">
        <title>Whole genome assembly and annotation of the endangered Caribbean coral Acropora cervicornis.</title>
        <authorList>
            <person name="Selwyn J.D."/>
            <person name="Vollmer S.V."/>
        </authorList>
    </citation>
    <scope>NUCLEOTIDE SEQUENCE</scope>
    <source>
        <strain evidence="17">K2</strain>
    </source>
</reference>